<dbReference type="Proteomes" id="UP000006253">
    <property type="component" value="Unassembled WGS sequence"/>
</dbReference>
<sequence>MKVDQEVAKRFETALEYLKERQGKSQNHIAKSMDVASSTLSRIANGKLPLLNKMAVTFEHYTGISSTWLLSGEGSMFVEEKVLKTFSEEEFRFFVKIKKDSELFELVQMVSGMKKDNYEVIKSLITKLKK</sequence>
<feature type="domain" description="HTH cro/C1-type" evidence="1">
    <location>
        <begin position="14"/>
        <end position="69"/>
    </location>
</feature>
<protein>
    <submittedName>
        <fullName evidence="2">Bacteriophage CI repressor protein</fullName>
    </submittedName>
</protein>
<dbReference type="InterPro" id="IPR001387">
    <property type="entry name" value="Cro/C1-type_HTH"/>
</dbReference>
<evidence type="ECO:0000313" key="3">
    <source>
        <dbReference type="Proteomes" id="UP000006253"/>
    </source>
</evidence>
<proteinExistence type="predicted"/>
<dbReference type="Gene3D" id="1.10.260.40">
    <property type="entry name" value="lambda repressor-like DNA-binding domains"/>
    <property type="match status" value="1"/>
</dbReference>
<dbReference type="SMART" id="SM00530">
    <property type="entry name" value="HTH_XRE"/>
    <property type="match status" value="1"/>
</dbReference>
<dbReference type="EMBL" id="AHMY02000071">
    <property type="protein sequence ID" value="EKO13458.1"/>
    <property type="molecule type" value="Genomic_DNA"/>
</dbReference>
<dbReference type="SUPFAM" id="SSF47413">
    <property type="entry name" value="lambda repressor-like DNA-binding domains"/>
    <property type="match status" value="1"/>
</dbReference>
<dbReference type="GO" id="GO:0003677">
    <property type="term" value="F:DNA binding"/>
    <property type="evidence" value="ECO:0007669"/>
    <property type="project" value="InterPro"/>
</dbReference>
<organism evidence="2 3">
    <name type="scientific">Leptospira kirschneri str. H1</name>
    <dbReference type="NCBI Taxonomy" id="1049966"/>
    <lineage>
        <taxon>Bacteria</taxon>
        <taxon>Pseudomonadati</taxon>
        <taxon>Spirochaetota</taxon>
        <taxon>Spirochaetia</taxon>
        <taxon>Leptospirales</taxon>
        <taxon>Leptospiraceae</taxon>
        <taxon>Leptospira</taxon>
    </lineage>
</organism>
<comment type="caution">
    <text evidence="2">The sequence shown here is derived from an EMBL/GenBank/DDBJ whole genome shotgun (WGS) entry which is preliminary data.</text>
</comment>
<accession>A0A0E2AX09</accession>
<dbReference type="RefSeq" id="WP_004767172.1">
    <property type="nucleotide sequence ID" value="NZ_AHMY02000071.1"/>
</dbReference>
<dbReference type="CDD" id="cd00093">
    <property type="entry name" value="HTH_XRE"/>
    <property type="match status" value="1"/>
</dbReference>
<evidence type="ECO:0000259" key="1">
    <source>
        <dbReference type="SMART" id="SM00530"/>
    </source>
</evidence>
<dbReference type="InterPro" id="IPR010982">
    <property type="entry name" value="Lambda_DNA-bd_dom_sf"/>
</dbReference>
<evidence type="ECO:0000313" key="2">
    <source>
        <dbReference type="EMBL" id="EKO13458.1"/>
    </source>
</evidence>
<reference evidence="2 3" key="1">
    <citation type="submission" date="2012-10" db="EMBL/GenBank/DDBJ databases">
        <authorList>
            <person name="Harkins D.M."/>
            <person name="Durkin A.S."/>
            <person name="Brinkac L.M."/>
            <person name="Selengut J.D."/>
            <person name="Sanka R."/>
            <person name="DePew J."/>
            <person name="Purushe J."/>
            <person name="Peacock S.J."/>
            <person name="Thaipadungpanit J."/>
            <person name="Wuthiekanun V.W."/>
            <person name="Day N.P."/>
            <person name="Vinetz J.M."/>
            <person name="Sutton G.G."/>
            <person name="Nelson W.C."/>
            <person name="Fouts D.E."/>
        </authorList>
    </citation>
    <scope>NUCLEOTIDE SEQUENCE [LARGE SCALE GENOMIC DNA]</scope>
    <source>
        <strain evidence="2 3">H1</strain>
    </source>
</reference>
<gene>
    <name evidence="2" type="ORF">LEP1GSC081_0010</name>
</gene>
<name>A0A0E2AX09_9LEPT</name>
<dbReference type="AlphaFoldDB" id="A0A0E2AX09"/>